<reference evidence="6 7" key="1">
    <citation type="submission" date="2021-03" db="EMBL/GenBank/DDBJ databases">
        <title>Sequencing the genomes of 1000 actinobacteria strains.</title>
        <authorList>
            <person name="Klenk H.-P."/>
        </authorList>
    </citation>
    <scope>NUCLEOTIDE SEQUENCE [LARGE SCALE GENOMIC DNA]</scope>
    <source>
        <strain evidence="6 7">DSM 45256</strain>
    </source>
</reference>
<dbReference type="PROSITE" id="PS00211">
    <property type="entry name" value="ABC_TRANSPORTER_1"/>
    <property type="match status" value="1"/>
</dbReference>
<protein>
    <submittedName>
        <fullName evidence="6">Branched-chain amino acid transport system ATP-binding protein</fullName>
    </submittedName>
</protein>
<dbReference type="Proteomes" id="UP001519295">
    <property type="component" value="Unassembled WGS sequence"/>
</dbReference>
<comment type="caution">
    <text evidence="6">The sequence shown here is derived from an EMBL/GenBank/DDBJ whole genome shotgun (WGS) entry which is preliminary data.</text>
</comment>
<dbReference type="GO" id="GO:0005524">
    <property type="term" value="F:ATP binding"/>
    <property type="evidence" value="ECO:0007669"/>
    <property type="project" value="UniProtKB-KW"/>
</dbReference>
<evidence type="ECO:0000259" key="5">
    <source>
        <dbReference type="PROSITE" id="PS50893"/>
    </source>
</evidence>
<dbReference type="InterPro" id="IPR003593">
    <property type="entry name" value="AAA+_ATPase"/>
</dbReference>
<dbReference type="PROSITE" id="PS50893">
    <property type="entry name" value="ABC_TRANSPORTER_2"/>
    <property type="match status" value="1"/>
</dbReference>
<feature type="region of interest" description="Disordered" evidence="4">
    <location>
        <begin position="1"/>
        <end position="59"/>
    </location>
</feature>
<keyword evidence="3 6" id="KW-0067">ATP-binding</keyword>
<gene>
    <name evidence="6" type="ORF">JOF36_002992</name>
</gene>
<dbReference type="PANTHER" id="PTHR45772">
    <property type="entry name" value="CONSERVED COMPONENT OF ABC TRANSPORTER FOR NATURAL AMINO ACIDS-RELATED"/>
    <property type="match status" value="1"/>
</dbReference>
<dbReference type="EMBL" id="JAGINU010000001">
    <property type="protein sequence ID" value="MBP2367296.1"/>
    <property type="molecule type" value="Genomic_DNA"/>
</dbReference>
<evidence type="ECO:0000313" key="6">
    <source>
        <dbReference type="EMBL" id="MBP2367296.1"/>
    </source>
</evidence>
<feature type="compositionally biased region" description="Basic and acidic residues" evidence="4">
    <location>
        <begin position="1"/>
        <end position="29"/>
    </location>
</feature>
<dbReference type="InterPro" id="IPR032823">
    <property type="entry name" value="BCA_ABC_TP_C"/>
</dbReference>
<dbReference type="Gene3D" id="3.40.50.300">
    <property type="entry name" value="P-loop containing nucleotide triphosphate hydrolases"/>
    <property type="match status" value="1"/>
</dbReference>
<evidence type="ECO:0000256" key="4">
    <source>
        <dbReference type="SAM" id="MobiDB-lite"/>
    </source>
</evidence>
<keyword evidence="7" id="KW-1185">Reference proteome</keyword>
<feature type="domain" description="ABC transporter" evidence="5">
    <location>
        <begin position="69"/>
        <end position="314"/>
    </location>
</feature>
<dbReference type="InterPro" id="IPR027417">
    <property type="entry name" value="P-loop_NTPase"/>
</dbReference>
<sequence length="359" mass="37616">MAADRNGADHNGADRNDDADHTEITRDVGDTGGADAAGPAPAPAELPDPGHALAGVAPEPGVAKPDPVLSVDGVTRAFGGLTAVDVAHLEFQRGAITGLIGPNGAGKTTLFNLLTGFDRADSGSWVYDGEPLQSLPPHRVARKGVVRTFQLTKALAGMTVMENMKLGATGQRGESFLGALFTAWGTQERQITERARELLARFTLDAKSDDLAGSLSGGQRKLLEMARALMMNPKVVMLDEPMAGVNPALTQSLLGHVKSLRDEGMSVVFVEHDMDVIRDISDWVVVMAQGQVIAEGPPSALSSNQAVVDAYLGAHHDQVLEFDAEGNPVGETADLAAEMEAVEQGTELPADGSAEGKRT</sequence>
<organism evidence="6 7">
    <name type="scientific">Pseudonocardia parietis</name>
    <dbReference type="NCBI Taxonomy" id="570936"/>
    <lineage>
        <taxon>Bacteria</taxon>
        <taxon>Bacillati</taxon>
        <taxon>Actinomycetota</taxon>
        <taxon>Actinomycetes</taxon>
        <taxon>Pseudonocardiales</taxon>
        <taxon>Pseudonocardiaceae</taxon>
        <taxon>Pseudonocardia</taxon>
    </lineage>
</organism>
<name>A0ABS4VTQ8_9PSEU</name>
<dbReference type="InterPro" id="IPR003439">
    <property type="entry name" value="ABC_transporter-like_ATP-bd"/>
</dbReference>
<dbReference type="CDD" id="cd03219">
    <property type="entry name" value="ABC_Mj1267_LivG_branched"/>
    <property type="match status" value="1"/>
</dbReference>
<keyword evidence="1" id="KW-0813">Transport</keyword>
<accession>A0ABS4VTQ8</accession>
<evidence type="ECO:0000256" key="3">
    <source>
        <dbReference type="ARBA" id="ARBA00022840"/>
    </source>
</evidence>
<dbReference type="PANTHER" id="PTHR45772:SF9">
    <property type="entry name" value="CONSERVED COMPONENT OF ABC TRANSPORTER FOR NATURAL AMINO ACIDS"/>
    <property type="match status" value="1"/>
</dbReference>
<dbReference type="InterPro" id="IPR017871">
    <property type="entry name" value="ABC_transporter-like_CS"/>
</dbReference>
<proteinExistence type="predicted"/>
<evidence type="ECO:0000256" key="1">
    <source>
        <dbReference type="ARBA" id="ARBA00022448"/>
    </source>
</evidence>
<dbReference type="SUPFAM" id="SSF52540">
    <property type="entry name" value="P-loop containing nucleoside triphosphate hydrolases"/>
    <property type="match status" value="1"/>
</dbReference>
<dbReference type="Pfam" id="PF12399">
    <property type="entry name" value="BCA_ABC_TP_C"/>
    <property type="match status" value="1"/>
</dbReference>
<dbReference type="Pfam" id="PF00005">
    <property type="entry name" value="ABC_tran"/>
    <property type="match status" value="1"/>
</dbReference>
<dbReference type="RefSeq" id="WP_210027431.1">
    <property type="nucleotide sequence ID" value="NZ_JAGINU010000001.1"/>
</dbReference>
<dbReference type="InterPro" id="IPR051120">
    <property type="entry name" value="ABC_AA/LPS_Transport"/>
</dbReference>
<evidence type="ECO:0000313" key="7">
    <source>
        <dbReference type="Proteomes" id="UP001519295"/>
    </source>
</evidence>
<keyword evidence="2" id="KW-0547">Nucleotide-binding</keyword>
<dbReference type="SMART" id="SM00382">
    <property type="entry name" value="AAA"/>
    <property type="match status" value="1"/>
</dbReference>
<evidence type="ECO:0000256" key="2">
    <source>
        <dbReference type="ARBA" id="ARBA00022741"/>
    </source>
</evidence>